<dbReference type="AlphaFoldDB" id="A0A183IHJ8"/>
<dbReference type="GO" id="GO:0005794">
    <property type="term" value="C:Golgi apparatus"/>
    <property type="evidence" value="ECO:0007669"/>
    <property type="project" value="TreeGrafter"/>
</dbReference>
<dbReference type="EMBL" id="UZAM01007565">
    <property type="protein sequence ID" value="VDO99980.1"/>
    <property type="molecule type" value="Genomic_DNA"/>
</dbReference>
<feature type="domain" description="AH" evidence="2">
    <location>
        <begin position="64"/>
        <end position="267"/>
    </location>
</feature>
<evidence type="ECO:0000313" key="5">
    <source>
        <dbReference type="WBParaSite" id="SBAD_0000323901-mRNA-1"/>
    </source>
</evidence>
<feature type="region of interest" description="Disordered" evidence="1">
    <location>
        <begin position="361"/>
        <end position="381"/>
    </location>
</feature>
<evidence type="ECO:0000313" key="4">
    <source>
        <dbReference type="Proteomes" id="UP000270296"/>
    </source>
</evidence>
<keyword evidence="4" id="KW-1185">Reference proteome</keyword>
<dbReference type="InterPro" id="IPR024114">
    <property type="entry name" value="Islet_autoAg_Ica1/Ica1-like"/>
</dbReference>
<dbReference type="WBParaSite" id="SBAD_0000323901-mRNA-1">
    <property type="protein sequence ID" value="SBAD_0000323901-mRNA-1"/>
    <property type="gene ID" value="SBAD_0000323901"/>
</dbReference>
<evidence type="ECO:0000256" key="1">
    <source>
        <dbReference type="SAM" id="MobiDB-lite"/>
    </source>
</evidence>
<gene>
    <name evidence="3" type="ORF">SBAD_LOCUS3093</name>
</gene>
<dbReference type="PANTHER" id="PTHR10164">
    <property type="entry name" value="ISLET CELL AUTOANTIGEN 1"/>
    <property type="match status" value="1"/>
</dbReference>
<dbReference type="GO" id="GO:0019904">
    <property type="term" value="F:protein domain specific binding"/>
    <property type="evidence" value="ECO:0007669"/>
    <property type="project" value="InterPro"/>
</dbReference>
<dbReference type="SMART" id="SM01015">
    <property type="entry name" value="Arfaptin"/>
    <property type="match status" value="1"/>
</dbReference>
<dbReference type="InterPro" id="IPR010504">
    <property type="entry name" value="AH_dom"/>
</dbReference>
<protein>
    <submittedName>
        <fullName evidence="5">AH domain-containing protein</fullName>
    </submittedName>
</protein>
<dbReference type="PANTHER" id="PTHR10164:SF4">
    <property type="entry name" value="GH23156P"/>
    <property type="match status" value="1"/>
</dbReference>
<evidence type="ECO:0000313" key="3">
    <source>
        <dbReference type="EMBL" id="VDO99980.1"/>
    </source>
</evidence>
<accession>A0A183IHJ8</accession>
<dbReference type="Proteomes" id="UP000270296">
    <property type="component" value="Unassembled WGS sequence"/>
</dbReference>
<sequence length="381" mass="43041">MYKLVHEEVVSCENLFSSYSGSEYDRYADRYDDTAMSKVRQQYWTAKQVLMSKLGKRVDDHLVASDAELDAKLQIFLSAKRTCERLIKCIERYQDLICDLAKDENSLGRFLKHQGKTDKTNAGKIMAAVGRAQSYTAQQRLALRVPLSRLYSEVEVFLDRAVADCAITVDATEKARQEYRGSLLWMDDVSKELDPDVYQRLEKYRAVQAQVRKNKAKFDQLKLACLQKIDLLIASRCNLFSQILTCYQNGFLRFWEKTSDAHNSMADIFSTVQNYEFVILKDLSELSTKSLANLSETRSAEVNGAGNKELLCAESLENLFRDSPDGETTACLNPPAAIVALDPTQDRAGVTYDDGIRMRASGEALHETSTRSPTPSLLIRA</sequence>
<evidence type="ECO:0000259" key="2">
    <source>
        <dbReference type="PROSITE" id="PS50870"/>
    </source>
</evidence>
<dbReference type="PROSITE" id="PS50870">
    <property type="entry name" value="AH"/>
    <property type="match status" value="1"/>
</dbReference>
<dbReference type="OrthoDB" id="2126778at2759"/>
<dbReference type="Pfam" id="PF06456">
    <property type="entry name" value="Arfaptin"/>
    <property type="match status" value="1"/>
</dbReference>
<name>A0A183IHJ8_9BILA</name>
<reference evidence="3 4" key="2">
    <citation type="submission" date="2018-11" db="EMBL/GenBank/DDBJ databases">
        <authorList>
            <consortium name="Pathogen Informatics"/>
        </authorList>
    </citation>
    <scope>NUCLEOTIDE SEQUENCE [LARGE SCALE GENOMIC DNA]</scope>
</reference>
<reference evidence="5" key="1">
    <citation type="submission" date="2016-06" db="UniProtKB">
        <authorList>
            <consortium name="WormBaseParasite"/>
        </authorList>
    </citation>
    <scope>IDENTIFICATION</scope>
</reference>
<organism evidence="5">
    <name type="scientific">Soboliphyme baturini</name>
    <dbReference type="NCBI Taxonomy" id="241478"/>
    <lineage>
        <taxon>Eukaryota</taxon>
        <taxon>Metazoa</taxon>
        <taxon>Ecdysozoa</taxon>
        <taxon>Nematoda</taxon>
        <taxon>Enoplea</taxon>
        <taxon>Dorylaimia</taxon>
        <taxon>Dioctophymatida</taxon>
        <taxon>Dioctophymatoidea</taxon>
        <taxon>Soboliphymatidae</taxon>
        <taxon>Soboliphyme</taxon>
    </lineage>
</organism>
<dbReference type="Gene3D" id="1.20.1270.60">
    <property type="entry name" value="Arfaptin homology (AH) domain/BAR domain"/>
    <property type="match status" value="1"/>
</dbReference>
<proteinExistence type="predicted"/>
<dbReference type="SUPFAM" id="SSF103657">
    <property type="entry name" value="BAR/IMD domain-like"/>
    <property type="match status" value="1"/>
</dbReference>
<dbReference type="FunFam" id="1.20.1270.60:FF:000068">
    <property type="entry name" value="Islet cell autoantigen"/>
    <property type="match status" value="1"/>
</dbReference>
<dbReference type="InterPro" id="IPR027267">
    <property type="entry name" value="AH/BAR_dom_sf"/>
</dbReference>
<dbReference type="GO" id="GO:0051049">
    <property type="term" value="P:regulation of transport"/>
    <property type="evidence" value="ECO:0007669"/>
    <property type="project" value="TreeGrafter"/>
</dbReference>